<dbReference type="RefSeq" id="WP_086788798.1">
    <property type="nucleotide sequence ID" value="NZ_JAGIOO010000001.1"/>
</dbReference>
<feature type="transmembrane region" description="Helical" evidence="2">
    <location>
        <begin position="6"/>
        <end position="27"/>
    </location>
</feature>
<evidence type="ECO:0000256" key="2">
    <source>
        <dbReference type="SAM" id="Phobius"/>
    </source>
</evidence>
<evidence type="ECO:0000313" key="3">
    <source>
        <dbReference type="EMBL" id="MBP2477409.1"/>
    </source>
</evidence>
<protein>
    <submittedName>
        <fullName evidence="3">Uncharacterized protein</fullName>
    </submittedName>
</protein>
<feature type="transmembrane region" description="Helical" evidence="2">
    <location>
        <begin position="80"/>
        <end position="102"/>
    </location>
</feature>
<organism evidence="3 4">
    <name type="scientific">Crossiella equi</name>
    <dbReference type="NCBI Taxonomy" id="130796"/>
    <lineage>
        <taxon>Bacteria</taxon>
        <taxon>Bacillati</taxon>
        <taxon>Actinomycetota</taxon>
        <taxon>Actinomycetes</taxon>
        <taxon>Pseudonocardiales</taxon>
        <taxon>Pseudonocardiaceae</taxon>
        <taxon>Crossiella</taxon>
    </lineage>
</organism>
<evidence type="ECO:0000256" key="1">
    <source>
        <dbReference type="SAM" id="MobiDB-lite"/>
    </source>
</evidence>
<accession>A0ABS5ALG4</accession>
<dbReference type="EMBL" id="JAGIOO010000001">
    <property type="protein sequence ID" value="MBP2477409.1"/>
    <property type="molecule type" value="Genomic_DNA"/>
</dbReference>
<comment type="caution">
    <text evidence="3">The sequence shown here is derived from an EMBL/GenBank/DDBJ whole genome shotgun (WGS) entry which is preliminary data.</text>
</comment>
<evidence type="ECO:0000313" key="4">
    <source>
        <dbReference type="Proteomes" id="UP001519363"/>
    </source>
</evidence>
<keyword evidence="2" id="KW-1133">Transmembrane helix</keyword>
<keyword evidence="4" id="KW-1185">Reference proteome</keyword>
<feature type="region of interest" description="Disordered" evidence="1">
    <location>
        <begin position="122"/>
        <end position="173"/>
    </location>
</feature>
<name>A0ABS5ALG4_9PSEU</name>
<dbReference type="Proteomes" id="UP001519363">
    <property type="component" value="Unassembled WGS sequence"/>
</dbReference>
<reference evidence="3 4" key="1">
    <citation type="submission" date="2021-03" db="EMBL/GenBank/DDBJ databases">
        <title>Sequencing the genomes of 1000 actinobacteria strains.</title>
        <authorList>
            <person name="Klenk H.-P."/>
        </authorList>
    </citation>
    <scope>NUCLEOTIDE SEQUENCE [LARGE SCALE GENOMIC DNA]</scope>
    <source>
        <strain evidence="3 4">DSM 44580</strain>
    </source>
</reference>
<feature type="transmembrane region" description="Helical" evidence="2">
    <location>
        <begin position="48"/>
        <end position="68"/>
    </location>
</feature>
<keyword evidence="2" id="KW-0472">Membrane</keyword>
<feature type="compositionally biased region" description="Polar residues" evidence="1">
    <location>
        <begin position="128"/>
        <end position="152"/>
    </location>
</feature>
<gene>
    <name evidence="3" type="ORF">JOF53_006281</name>
</gene>
<proteinExistence type="predicted"/>
<keyword evidence="2" id="KW-0812">Transmembrane</keyword>
<sequence>MDENLNGYVAFLVLGVLLVLIDGQLILRSGKAYLQQGGRDAEAAASMARLVAVLFHLIVLGLFLIISTMDVRVGGTVQTVVTKLGIVLLLLGLMHAVTMAILNRIRARQREQVLADEMNERMEERHVQQLQESQSGYPSVPAQGQATVTPGTAPSPGPMVSPAIEDQPGVARR</sequence>